<dbReference type="OrthoDB" id="5954793at2759"/>
<dbReference type="AlphaFoldDB" id="A0A9P6ASH7"/>
<dbReference type="Gene3D" id="3.40.50.150">
    <property type="entry name" value="Vaccinia Virus protein VP39"/>
    <property type="match status" value="1"/>
</dbReference>
<dbReference type="InterPro" id="IPR021867">
    <property type="entry name" value="Bmt2/SAMTOR"/>
</dbReference>
<dbReference type="PANTHER" id="PTHR21008">
    <property type="entry name" value="S-ADENOSYLMETHIONINE SENSOR UPSTREAM OF MTORC1-RELATED"/>
    <property type="match status" value="1"/>
</dbReference>
<keyword evidence="2" id="KW-0808">Transferase</keyword>
<organism evidence="4 5">
    <name type="scientific">Hydnum rufescens UP504</name>
    <dbReference type="NCBI Taxonomy" id="1448309"/>
    <lineage>
        <taxon>Eukaryota</taxon>
        <taxon>Fungi</taxon>
        <taxon>Dikarya</taxon>
        <taxon>Basidiomycota</taxon>
        <taxon>Agaricomycotina</taxon>
        <taxon>Agaricomycetes</taxon>
        <taxon>Cantharellales</taxon>
        <taxon>Hydnaceae</taxon>
        <taxon>Hydnum</taxon>
    </lineage>
</organism>
<dbReference type="GO" id="GO:0005730">
    <property type="term" value="C:nucleolus"/>
    <property type="evidence" value="ECO:0007669"/>
    <property type="project" value="TreeGrafter"/>
</dbReference>
<keyword evidence="3" id="KW-0949">S-adenosyl-L-methionine</keyword>
<gene>
    <name evidence="4" type="ORF">BS47DRAFT_1300681</name>
</gene>
<evidence type="ECO:0000256" key="2">
    <source>
        <dbReference type="ARBA" id="ARBA00022679"/>
    </source>
</evidence>
<dbReference type="SUPFAM" id="SSF53335">
    <property type="entry name" value="S-adenosyl-L-methionine-dependent methyltransferases"/>
    <property type="match status" value="1"/>
</dbReference>
<feature type="non-terminal residue" evidence="4">
    <location>
        <position position="1"/>
    </location>
</feature>
<evidence type="ECO:0000256" key="1">
    <source>
        <dbReference type="ARBA" id="ARBA00022603"/>
    </source>
</evidence>
<dbReference type="Proteomes" id="UP000886523">
    <property type="component" value="Unassembled WGS sequence"/>
</dbReference>
<dbReference type="EMBL" id="MU129024">
    <property type="protein sequence ID" value="KAF9510046.1"/>
    <property type="molecule type" value="Genomic_DNA"/>
</dbReference>
<keyword evidence="1" id="KW-0489">Methyltransferase</keyword>
<dbReference type="Pfam" id="PF11968">
    <property type="entry name" value="Bmt2"/>
    <property type="match status" value="1"/>
</dbReference>
<evidence type="ECO:0000313" key="4">
    <source>
        <dbReference type="EMBL" id="KAF9510046.1"/>
    </source>
</evidence>
<dbReference type="InterPro" id="IPR029063">
    <property type="entry name" value="SAM-dependent_MTases_sf"/>
</dbReference>
<comment type="caution">
    <text evidence="4">The sequence shown here is derived from an EMBL/GenBank/DDBJ whole genome shotgun (WGS) entry which is preliminary data.</text>
</comment>
<evidence type="ECO:0000313" key="5">
    <source>
        <dbReference type="Proteomes" id="UP000886523"/>
    </source>
</evidence>
<protein>
    <recommendedName>
        <fullName evidence="6">25S rRNA adenine-N(1) methyltransferase</fullName>
    </recommendedName>
</protein>
<accession>A0A9P6ASH7</accession>
<dbReference type="PANTHER" id="PTHR21008:SF1">
    <property type="entry name" value="25S RRNA (ADENINE(2142)-N(1))-METHYLTRANSFERASE"/>
    <property type="match status" value="1"/>
</dbReference>
<keyword evidence="5" id="KW-1185">Reference proteome</keyword>
<proteinExistence type="predicted"/>
<reference evidence="4" key="1">
    <citation type="journal article" date="2020" name="Nat. Commun.">
        <title>Large-scale genome sequencing of mycorrhizal fungi provides insights into the early evolution of symbiotic traits.</title>
        <authorList>
            <person name="Miyauchi S."/>
            <person name="Kiss E."/>
            <person name="Kuo A."/>
            <person name="Drula E."/>
            <person name="Kohler A."/>
            <person name="Sanchez-Garcia M."/>
            <person name="Morin E."/>
            <person name="Andreopoulos B."/>
            <person name="Barry K.W."/>
            <person name="Bonito G."/>
            <person name="Buee M."/>
            <person name="Carver A."/>
            <person name="Chen C."/>
            <person name="Cichocki N."/>
            <person name="Clum A."/>
            <person name="Culley D."/>
            <person name="Crous P.W."/>
            <person name="Fauchery L."/>
            <person name="Girlanda M."/>
            <person name="Hayes R.D."/>
            <person name="Keri Z."/>
            <person name="LaButti K."/>
            <person name="Lipzen A."/>
            <person name="Lombard V."/>
            <person name="Magnuson J."/>
            <person name="Maillard F."/>
            <person name="Murat C."/>
            <person name="Nolan M."/>
            <person name="Ohm R.A."/>
            <person name="Pangilinan J."/>
            <person name="Pereira M.F."/>
            <person name="Perotto S."/>
            <person name="Peter M."/>
            <person name="Pfister S."/>
            <person name="Riley R."/>
            <person name="Sitrit Y."/>
            <person name="Stielow J.B."/>
            <person name="Szollosi G."/>
            <person name="Zifcakova L."/>
            <person name="Stursova M."/>
            <person name="Spatafora J.W."/>
            <person name="Tedersoo L."/>
            <person name="Vaario L.M."/>
            <person name="Yamada A."/>
            <person name="Yan M."/>
            <person name="Wang P."/>
            <person name="Xu J."/>
            <person name="Bruns T."/>
            <person name="Baldrian P."/>
            <person name="Vilgalys R."/>
            <person name="Dunand C."/>
            <person name="Henrissat B."/>
            <person name="Grigoriev I.V."/>
            <person name="Hibbett D."/>
            <person name="Nagy L.G."/>
            <person name="Martin F.M."/>
        </authorList>
    </citation>
    <scope>NUCLEOTIDE SEQUENCE</scope>
    <source>
        <strain evidence="4">UP504</strain>
    </source>
</reference>
<dbReference type="GO" id="GO:0016433">
    <property type="term" value="F:rRNA (adenine) methyltransferase activity"/>
    <property type="evidence" value="ECO:0007669"/>
    <property type="project" value="TreeGrafter"/>
</dbReference>
<name>A0A9P6ASH7_9AGAM</name>
<evidence type="ECO:0000256" key="3">
    <source>
        <dbReference type="ARBA" id="ARBA00022691"/>
    </source>
</evidence>
<sequence>SSIGQGSDRGGGSEKVLLEWLPGLLPETHGKGKGKEKPDNYDRYRSWISNTPIDLRSRHPQIKEQDFLQIDVATNAGQWDVISLSLVLNFVPQARDRGKMLRLARTFLRNRGLLFIVLPLPCVQNSRYLDFQRLTQILAAVGFSIVKERHKQGGKLIYVLCRAEQLSVSGEQTHLGEEAFPPELTAKRSLRTGDRNNFAILL</sequence>
<evidence type="ECO:0008006" key="6">
    <source>
        <dbReference type="Google" id="ProtNLM"/>
    </source>
</evidence>